<dbReference type="EMBL" id="JARK01001352">
    <property type="protein sequence ID" value="EYC22941.1"/>
    <property type="molecule type" value="Genomic_DNA"/>
</dbReference>
<dbReference type="AlphaFoldDB" id="A0A016V6P4"/>
<name>A0A016V6P4_9BILA</name>
<evidence type="ECO:0000313" key="1">
    <source>
        <dbReference type="EMBL" id="EYC22941.1"/>
    </source>
</evidence>
<organism evidence="1 2">
    <name type="scientific">Ancylostoma ceylanicum</name>
    <dbReference type="NCBI Taxonomy" id="53326"/>
    <lineage>
        <taxon>Eukaryota</taxon>
        <taxon>Metazoa</taxon>
        <taxon>Ecdysozoa</taxon>
        <taxon>Nematoda</taxon>
        <taxon>Chromadorea</taxon>
        <taxon>Rhabditida</taxon>
        <taxon>Rhabditina</taxon>
        <taxon>Rhabditomorpha</taxon>
        <taxon>Strongyloidea</taxon>
        <taxon>Ancylostomatidae</taxon>
        <taxon>Ancylostomatinae</taxon>
        <taxon>Ancylostoma</taxon>
    </lineage>
</organism>
<reference evidence="2" key="1">
    <citation type="journal article" date="2015" name="Nat. Genet.">
        <title>The genome and transcriptome of the zoonotic hookworm Ancylostoma ceylanicum identify infection-specific gene families.</title>
        <authorList>
            <person name="Schwarz E.M."/>
            <person name="Hu Y."/>
            <person name="Antoshechkin I."/>
            <person name="Miller M.M."/>
            <person name="Sternberg P.W."/>
            <person name="Aroian R.V."/>
        </authorList>
    </citation>
    <scope>NUCLEOTIDE SEQUENCE</scope>
    <source>
        <strain evidence="2">HY135</strain>
    </source>
</reference>
<comment type="caution">
    <text evidence="1">The sequence shown here is derived from an EMBL/GenBank/DDBJ whole genome shotgun (WGS) entry which is preliminary data.</text>
</comment>
<evidence type="ECO:0000313" key="2">
    <source>
        <dbReference type="Proteomes" id="UP000024635"/>
    </source>
</evidence>
<proteinExistence type="predicted"/>
<protein>
    <submittedName>
        <fullName evidence="1">Uncharacterized protein</fullName>
    </submittedName>
</protein>
<gene>
    <name evidence="1" type="primary">Acey_s0016.g3028</name>
    <name evidence="1" type="ORF">Y032_0016g3028</name>
</gene>
<accession>A0A016V6P4</accession>
<keyword evidence="2" id="KW-1185">Reference proteome</keyword>
<sequence length="76" mass="8085">MTISRYIIALANSYGGVMSATYSELLRSQTSGGTARGRLWLSAAPLEAAENHDVSGFALTLPIRLAASVQQTTSWP</sequence>
<dbReference type="Proteomes" id="UP000024635">
    <property type="component" value="Unassembled WGS sequence"/>
</dbReference>